<keyword evidence="2" id="KW-1185">Reference proteome</keyword>
<gene>
    <name evidence="1" type="ORF">SSEG_04332</name>
</gene>
<accession>B5HY47</accession>
<dbReference type="eggNOG" id="ENOG50347R7">
    <property type="taxonomic scope" value="Bacteria"/>
</dbReference>
<protein>
    <submittedName>
        <fullName evidence="1">Uncharacterized protein</fullName>
    </submittedName>
</protein>
<sequence>MRPLPIAVRSVLSGGYKDGRPGGRSEEGPVVERVRGGIAMLLWKIRRWVTVTAAAAALAIGGVTAAHAADQPEVTYAGSVSGDLGILQINARSGADITGITAHLVSYASQTEVAEIGTKDFRLFSGTRQDGNWRTKKPLKLPEFGSYRIDVEVTDADGGHVLRQSAGDFAYFVVAQFGALTVDRTAIDREHRDVQVEGTLYGRWPTRQVKPLVARQVEVDVDYWTQTTVTTDAQGHFTASVRLDAAAPIQAVFRMDGGTPTVLYGESEPVQIGVDQIPTRFTSTVSSADIDFGQPVTLSVKVEQKTADGWVPLAGRSGGVLFGPDDAQTDLVGRFTTADDGTFTMDYTPWQGGYFQLALDTSDDPFLQAGTGTSDVVHVHRGSKFTAFTAARSDTGQVHTEGLIDFPDGWTPASINVHIQYSPDGVNWSTLTTVEASWGGDGNDFAADLDQSGAGYYRAVFDADDNFQSATSQTVFVPASA</sequence>
<dbReference type="HOGENOM" id="CLU_643896_0_0_11"/>
<dbReference type="Proteomes" id="UP000002785">
    <property type="component" value="Chromosome"/>
</dbReference>
<dbReference type="AlphaFoldDB" id="B5HY47"/>
<dbReference type="EMBL" id="CM000951">
    <property type="protein sequence ID" value="EDY57752.1"/>
    <property type="molecule type" value="Genomic_DNA"/>
</dbReference>
<evidence type="ECO:0000313" key="1">
    <source>
        <dbReference type="EMBL" id="EDY57752.1"/>
    </source>
</evidence>
<name>B5HY47_STRX2</name>
<proteinExistence type="predicted"/>
<organism evidence="1 2">
    <name type="scientific">Streptomyces sviceus (strain ATCC 29083 / DSM 924 / JCM 4929 / NBRC 13980 / NCIMB 11184 / NRRL 5439 / UC 5370)</name>
    <dbReference type="NCBI Taxonomy" id="463191"/>
    <lineage>
        <taxon>Bacteria</taxon>
        <taxon>Bacillati</taxon>
        <taxon>Actinomycetota</taxon>
        <taxon>Actinomycetes</taxon>
        <taxon>Kitasatosporales</taxon>
        <taxon>Streptomycetaceae</taxon>
        <taxon>Streptomyces</taxon>
    </lineage>
</organism>
<reference evidence="1" key="1">
    <citation type="submission" date="2009-10" db="EMBL/GenBank/DDBJ databases">
        <title>The genome sequence of Streptomyces sviceus strain ATCC 29083.</title>
        <authorList>
            <consortium name="The Broad Institute Genome Sequencing Platform"/>
            <consortium name="Broad Institute Microbial Sequencing Center"/>
            <person name="Fischbach M."/>
            <person name="Godfrey P."/>
            <person name="Ward D."/>
            <person name="Young S."/>
            <person name="Zeng Q."/>
            <person name="Koehrsen M."/>
            <person name="Alvarado L."/>
            <person name="Berlin A.M."/>
            <person name="Bochicchio J."/>
            <person name="Borenstein D."/>
            <person name="Chapman S.B."/>
            <person name="Chen Z."/>
            <person name="Engels R."/>
            <person name="Freedman E."/>
            <person name="Gellesch M."/>
            <person name="Goldberg J."/>
            <person name="Griggs A."/>
            <person name="Gujja S."/>
            <person name="Heilman E.R."/>
            <person name="Heiman D.I."/>
            <person name="Hepburn T.A."/>
            <person name="Howarth C."/>
            <person name="Jen D."/>
            <person name="Larson L."/>
            <person name="Lewis B."/>
            <person name="Mehta T."/>
            <person name="Park D."/>
            <person name="Pearson M."/>
            <person name="Richards J."/>
            <person name="Roberts A."/>
            <person name="Saif S."/>
            <person name="Shea T.D."/>
            <person name="Shenoy N."/>
            <person name="Sisk P."/>
            <person name="Stolte C."/>
            <person name="Sykes S.N."/>
            <person name="Thomson T."/>
            <person name="Walk T."/>
            <person name="White J."/>
            <person name="Yandava C."/>
            <person name="Straight P."/>
            <person name="Clardy J."/>
            <person name="Hung D."/>
            <person name="Kolter R."/>
            <person name="Mekalanos J."/>
            <person name="Walker S."/>
            <person name="Walsh C.T."/>
            <person name="Wieland-Brown L.C."/>
            <person name="Haas B."/>
            <person name="Nusbaum C."/>
            <person name="Birren B."/>
        </authorList>
    </citation>
    <scope>NUCLEOTIDE SEQUENCE [LARGE SCALE GENOMIC DNA]</scope>
    <source>
        <strain evidence="1">ATCC 29083</strain>
    </source>
</reference>
<evidence type="ECO:0000313" key="2">
    <source>
        <dbReference type="Proteomes" id="UP000002785"/>
    </source>
</evidence>